<dbReference type="GO" id="GO:0016787">
    <property type="term" value="F:hydrolase activity"/>
    <property type="evidence" value="ECO:0007669"/>
    <property type="project" value="UniProtKB-KW"/>
</dbReference>
<evidence type="ECO:0000313" key="5">
    <source>
        <dbReference type="Proteomes" id="UP000618319"/>
    </source>
</evidence>
<dbReference type="SUPFAM" id="SSF53167">
    <property type="entry name" value="Purine and uridine phosphorylases"/>
    <property type="match status" value="1"/>
</dbReference>
<dbReference type="Pfam" id="PF01048">
    <property type="entry name" value="PNP_UDP_1"/>
    <property type="match status" value="1"/>
</dbReference>
<reference evidence="4 5" key="1">
    <citation type="submission" date="2018-02" db="EMBL/GenBank/DDBJ databases">
        <title>Sphingobacterium KA21.</title>
        <authorList>
            <person name="Vasarhelyi B.M."/>
            <person name="Deshmukh S."/>
            <person name="Balint B."/>
            <person name="Kukolya J."/>
        </authorList>
    </citation>
    <scope>NUCLEOTIDE SEQUENCE [LARGE SCALE GENOMIC DNA]</scope>
    <source>
        <strain evidence="4 5">Ka21</strain>
    </source>
</reference>
<evidence type="ECO:0000256" key="2">
    <source>
        <dbReference type="NCBIfam" id="TIGR03664"/>
    </source>
</evidence>
<protein>
    <recommendedName>
        <fullName evidence="1 2">Futalosine hydrolase</fullName>
        <shortName evidence="1">FL hydrolase</shortName>
        <ecNumber evidence="1 2">3.2.2.26</ecNumber>
    </recommendedName>
    <alternativeName>
        <fullName evidence="1">Futalosine nucleosidase</fullName>
    </alternativeName>
    <alternativeName>
        <fullName evidence="1">Menaquinone biosynthetic enzyme MqnB</fullName>
    </alternativeName>
</protein>
<dbReference type="InterPro" id="IPR035994">
    <property type="entry name" value="Nucleoside_phosphorylase_sf"/>
</dbReference>
<dbReference type="EC" id="3.2.2.26" evidence="1 2"/>
<dbReference type="InterPro" id="IPR019963">
    <property type="entry name" value="FL_hydrolase_MqnB"/>
</dbReference>
<dbReference type="HAMAP" id="MF_00991">
    <property type="entry name" value="MqnB"/>
    <property type="match status" value="1"/>
</dbReference>
<comment type="pathway">
    <text evidence="1">Quinol/quinone metabolism; menaquinone biosynthesis.</text>
</comment>
<evidence type="ECO:0000256" key="1">
    <source>
        <dbReference type="HAMAP-Rule" id="MF_00991"/>
    </source>
</evidence>
<proteinExistence type="inferred from homology"/>
<comment type="similarity">
    <text evidence="1">Belongs to the PNP/UDP phosphorylase family. Futalosine hydrolase subfamily.</text>
</comment>
<dbReference type="InterPro" id="IPR000845">
    <property type="entry name" value="Nucleoside_phosphorylase_d"/>
</dbReference>
<dbReference type="EMBL" id="PSKQ01000021">
    <property type="protein sequence ID" value="MBE8721623.1"/>
    <property type="molecule type" value="Genomic_DNA"/>
</dbReference>
<sequence>MTLLIVTATRDEILPSIPLLEKQNTSYLITGVGMVATAYHLGQELLKNKYDLILNVGIAGSFGSRIRIGDVVYISKDTMAELGAENDQQFLSIEELGFGDSSWTGFIPPHIVLDLPQAEAISVNTTHGNEKTILKIKDRFPQTEIESMEGAAVYYAAALEKTDVIQVRAISNYVEKRNKANWNIPLAIKNLNEWLQHFLENHHTTIY</sequence>
<feature type="domain" description="Nucleoside phosphorylase" evidence="3">
    <location>
        <begin position="24"/>
        <end position="195"/>
    </location>
</feature>
<dbReference type="CDD" id="cd17766">
    <property type="entry name" value="futalosine_nucleosidase_MqnB"/>
    <property type="match status" value="1"/>
</dbReference>
<dbReference type="Proteomes" id="UP000618319">
    <property type="component" value="Unassembled WGS sequence"/>
</dbReference>
<keyword evidence="1 4" id="KW-0378">Hydrolase</keyword>
<name>A0ABR9T8E6_9SPHI</name>
<comment type="caution">
    <text evidence="4">The sequence shown here is derived from an EMBL/GenBank/DDBJ whole genome shotgun (WGS) entry which is preliminary data.</text>
</comment>
<organism evidence="4 5">
    <name type="scientific">Sphingobacterium pedocola</name>
    <dbReference type="NCBI Taxonomy" id="2082722"/>
    <lineage>
        <taxon>Bacteria</taxon>
        <taxon>Pseudomonadati</taxon>
        <taxon>Bacteroidota</taxon>
        <taxon>Sphingobacteriia</taxon>
        <taxon>Sphingobacteriales</taxon>
        <taxon>Sphingobacteriaceae</taxon>
        <taxon>Sphingobacterium</taxon>
    </lineage>
</organism>
<comment type="function">
    <text evidence="1">Catalyzes the hydrolysis of futalosine (FL) to dehypoxanthine futalosine (DHFL) and hypoxanthine, a step in the biosynthesis of menaquinone (MK, vitamin K2).</text>
</comment>
<gene>
    <name evidence="1 4" type="primary">mqnB</name>
    <name evidence="4" type="ORF">C4F40_12920</name>
</gene>
<keyword evidence="1" id="KW-0474">Menaquinone biosynthesis</keyword>
<dbReference type="NCBIfam" id="TIGR03664">
    <property type="entry name" value="fut_nucase"/>
    <property type="match status" value="1"/>
</dbReference>
<keyword evidence="5" id="KW-1185">Reference proteome</keyword>
<dbReference type="RefSeq" id="WP_196939572.1">
    <property type="nucleotide sequence ID" value="NZ_MU158690.1"/>
</dbReference>
<evidence type="ECO:0000259" key="3">
    <source>
        <dbReference type="Pfam" id="PF01048"/>
    </source>
</evidence>
<comment type="catalytic activity">
    <reaction evidence="1">
        <text>futalosine + H2O = dehypoxanthine futalosine + hypoxanthine</text>
        <dbReference type="Rhea" id="RHEA:25904"/>
        <dbReference type="ChEBI" id="CHEBI:15377"/>
        <dbReference type="ChEBI" id="CHEBI:17368"/>
        <dbReference type="ChEBI" id="CHEBI:58863"/>
        <dbReference type="ChEBI" id="CHEBI:58864"/>
        <dbReference type="EC" id="3.2.2.26"/>
    </reaction>
</comment>
<dbReference type="Gene3D" id="3.40.50.1580">
    <property type="entry name" value="Nucleoside phosphorylase domain"/>
    <property type="match status" value="1"/>
</dbReference>
<dbReference type="PANTHER" id="PTHR46832">
    <property type="entry name" value="5'-METHYLTHIOADENOSINE/S-ADENOSYLHOMOCYSTEINE NUCLEOSIDASE"/>
    <property type="match status" value="1"/>
</dbReference>
<dbReference type="PANTHER" id="PTHR46832:SF2">
    <property type="entry name" value="FUTALOSINE HYDROLASE"/>
    <property type="match status" value="1"/>
</dbReference>
<accession>A0ABR9T8E6</accession>
<evidence type="ECO:0000313" key="4">
    <source>
        <dbReference type="EMBL" id="MBE8721623.1"/>
    </source>
</evidence>